<sequence length="214" mass="22669">MTTLADILRGIEQGVFPAPDLTTSVVPAPSARDTCVIGLTGHLVVAADVPPEWIAEHLDPTDLAAPLNPPFLHALEQFTGREVNGIDAMLLAPALTDDSERAELLAGLTPFTDESHPRIRRARRYRDEVRAYTTSSGGLVLTGLGLAGRQEVALEVLESSRGRGVGRQLAQAARALVPAGTHIWAQVTPGNAASLRMFLAAGYVPVGSEALLVR</sequence>
<evidence type="ECO:0000313" key="3">
    <source>
        <dbReference type="Proteomes" id="UP000549971"/>
    </source>
</evidence>
<dbReference type="InterPro" id="IPR016181">
    <property type="entry name" value="Acyl_CoA_acyltransferase"/>
</dbReference>
<keyword evidence="2" id="KW-0808">Transferase</keyword>
<dbReference type="InterPro" id="IPR000182">
    <property type="entry name" value="GNAT_dom"/>
</dbReference>
<feature type="domain" description="N-acetyltransferase" evidence="1">
    <location>
        <begin position="89"/>
        <end position="214"/>
    </location>
</feature>
<evidence type="ECO:0000259" key="1">
    <source>
        <dbReference type="PROSITE" id="PS51186"/>
    </source>
</evidence>
<gene>
    <name evidence="2" type="ORF">HDA39_006131</name>
</gene>
<dbReference type="AlphaFoldDB" id="A0A7W9JCQ4"/>
<reference evidence="2 3" key="1">
    <citation type="submission" date="2020-08" db="EMBL/GenBank/DDBJ databases">
        <title>Sequencing the genomes of 1000 actinobacteria strains.</title>
        <authorList>
            <person name="Klenk H.-P."/>
        </authorList>
    </citation>
    <scope>NUCLEOTIDE SEQUENCE [LARGE SCALE GENOMIC DNA]</scope>
    <source>
        <strain evidence="2 3">DSM 28967</strain>
    </source>
</reference>
<keyword evidence="3" id="KW-1185">Reference proteome</keyword>
<dbReference type="RefSeq" id="WP_184801031.1">
    <property type="nucleotide sequence ID" value="NZ_JACHMY010000001.1"/>
</dbReference>
<dbReference type="GO" id="GO:0016747">
    <property type="term" value="F:acyltransferase activity, transferring groups other than amino-acyl groups"/>
    <property type="evidence" value="ECO:0007669"/>
    <property type="project" value="InterPro"/>
</dbReference>
<name>A0A7W9JCQ4_9ACTN</name>
<dbReference type="Pfam" id="PF08445">
    <property type="entry name" value="FR47"/>
    <property type="match status" value="1"/>
</dbReference>
<protein>
    <submittedName>
        <fullName evidence="2">GNAT superfamily N-acetyltransferase</fullName>
    </submittedName>
</protein>
<dbReference type="SUPFAM" id="SSF55729">
    <property type="entry name" value="Acyl-CoA N-acyltransferases (Nat)"/>
    <property type="match status" value="1"/>
</dbReference>
<organism evidence="2 3">
    <name type="scientific">Kribbella italica</name>
    <dbReference type="NCBI Taxonomy" id="1540520"/>
    <lineage>
        <taxon>Bacteria</taxon>
        <taxon>Bacillati</taxon>
        <taxon>Actinomycetota</taxon>
        <taxon>Actinomycetes</taxon>
        <taxon>Propionibacteriales</taxon>
        <taxon>Kribbellaceae</taxon>
        <taxon>Kribbella</taxon>
    </lineage>
</organism>
<dbReference type="Gene3D" id="3.40.630.30">
    <property type="match status" value="1"/>
</dbReference>
<dbReference type="Proteomes" id="UP000549971">
    <property type="component" value="Unassembled WGS sequence"/>
</dbReference>
<comment type="caution">
    <text evidence="2">The sequence shown here is derived from an EMBL/GenBank/DDBJ whole genome shotgun (WGS) entry which is preliminary data.</text>
</comment>
<evidence type="ECO:0000313" key="2">
    <source>
        <dbReference type="EMBL" id="MBB5839397.1"/>
    </source>
</evidence>
<dbReference type="InterPro" id="IPR013653">
    <property type="entry name" value="GCN5-like_dom"/>
</dbReference>
<proteinExistence type="predicted"/>
<accession>A0A7W9JCQ4</accession>
<dbReference type="PROSITE" id="PS51186">
    <property type="entry name" value="GNAT"/>
    <property type="match status" value="1"/>
</dbReference>
<dbReference type="EMBL" id="JACHMY010000001">
    <property type="protein sequence ID" value="MBB5839397.1"/>
    <property type="molecule type" value="Genomic_DNA"/>
</dbReference>